<evidence type="ECO:0000313" key="11">
    <source>
        <dbReference type="EMBL" id="UDL15961.1"/>
    </source>
</evidence>
<evidence type="ECO:0000256" key="8">
    <source>
        <dbReference type="ARBA" id="ARBA00047835"/>
    </source>
</evidence>
<evidence type="ECO:0000259" key="9">
    <source>
        <dbReference type="Pfam" id="PF04095"/>
    </source>
</evidence>
<dbReference type="InterPro" id="IPR013785">
    <property type="entry name" value="Aldolase_TIM"/>
</dbReference>
<evidence type="ECO:0000256" key="5">
    <source>
        <dbReference type="ARBA" id="ARBA00035007"/>
    </source>
</evidence>
<comment type="similarity">
    <text evidence="1">Belongs to the NAPRTase family.</text>
</comment>
<dbReference type="EC" id="2.4.2.12" evidence="6"/>
<dbReference type="PANTHER" id="PTHR43816:SF1">
    <property type="entry name" value="NICOTINAMIDE PHOSPHORIBOSYLTRANSFERASE"/>
    <property type="match status" value="1"/>
</dbReference>
<dbReference type="GO" id="GO:0047280">
    <property type="term" value="F:nicotinamide phosphoribosyltransferase activity"/>
    <property type="evidence" value="ECO:0007669"/>
    <property type="project" value="UniProtKB-EC"/>
</dbReference>
<accession>A0AAE9C2Y6</accession>
<evidence type="ECO:0000313" key="12">
    <source>
        <dbReference type="Proteomes" id="UP000827768"/>
    </source>
</evidence>
<dbReference type="KEGG" id="vg:80019852"/>
<dbReference type="GO" id="GO:0009435">
    <property type="term" value="P:NAD+ biosynthetic process"/>
    <property type="evidence" value="ECO:0007669"/>
    <property type="project" value="InterPro"/>
</dbReference>
<name>A0AAE9C2Y6_9CAUD</name>
<feature type="domain" description="Nicotinate/nicotinamide phosphoribosyltransferase" evidence="9">
    <location>
        <begin position="188"/>
        <end position="463"/>
    </location>
</feature>
<keyword evidence="4" id="KW-0808">Transferase</keyword>
<dbReference type="InterPro" id="IPR016471">
    <property type="entry name" value="Nicotinamide_PRibTrfase"/>
</dbReference>
<dbReference type="Gene3D" id="3.20.20.70">
    <property type="entry name" value="Aldolase class I"/>
    <property type="match status" value="1"/>
</dbReference>
<evidence type="ECO:0000256" key="3">
    <source>
        <dbReference type="ARBA" id="ARBA00022676"/>
    </source>
</evidence>
<evidence type="ECO:0000256" key="2">
    <source>
        <dbReference type="ARBA" id="ARBA00022642"/>
    </source>
</evidence>
<evidence type="ECO:0000256" key="1">
    <source>
        <dbReference type="ARBA" id="ARBA00010897"/>
    </source>
</evidence>
<gene>
    <name evidence="11" type="primary">211</name>
    <name evidence="11" type="ORF">SEA_PUMPERNICKEL_211</name>
</gene>
<evidence type="ECO:0000256" key="6">
    <source>
        <dbReference type="ARBA" id="ARBA00035024"/>
    </source>
</evidence>
<dbReference type="GeneID" id="80019852"/>
<sequence length="525" mass="58009">MTNHKYAAIEPLTDTDAYKLDHRRQYPVGTTGVLSNFTNRGTRVARITHVVNFGLQAFLKSWVQDAWAPFWAAEEDEVARLYEEFTTEILGPNTIGSDHIRALHRLGYLPLKFRALPEGALVPLRVPSFTVENTHPDFAWLVNYIETPMSAAVWQPSTSATTANEFRKLLDEWALKTTGTTEGVQWQGHDFSFRGMGGIDAAAASGAGHALSFTGSDNLNVVNFVNKNYDGENGLIVGSVPATEHSVMCAGASDAPRDETGKIDEISTYEHILDMYPSGIVSVVSDTYDLWEVITSVLPRLKDRIMSRDGKIVIRPDSGDPVDILTGVQTDERDWAATERYDPTYEKKLGTPAAKGVIELLWDIFGGTVNEQGYKVLDPHIGAIYGDSITYDRAKAIMERLEAKGFASSNVVFGVGSYTYQYVTRDTFASAVKATWVEINGEGREIFKDPITDNGTKKSAKGRLAVLYQTDPATGEKDYVLVDGEIGAKLEGTDQDMLATVWQDGKFIKYFSFAEVRENLHPEGL</sequence>
<dbReference type="Pfam" id="PF04095">
    <property type="entry name" value="NAPRTase"/>
    <property type="match status" value="1"/>
</dbReference>
<comment type="pathway">
    <text evidence="5">Cofactor biosynthesis; NAD(+) biosynthesis; nicotinamide D-ribonucleotide from 5-phospho-alpha-D-ribose 1-diphosphate and nicotinamide: step 1/1.</text>
</comment>
<keyword evidence="2" id="KW-0662">Pyridine nucleotide biosynthesis</keyword>
<dbReference type="RefSeq" id="YP_010755201.1">
    <property type="nucleotide sequence ID" value="NC_073468.1"/>
</dbReference>
<evidence type="ECO:0000259" key="10">
    <source>
        <dbReference type="Pfam" id="PF18127"/>
    </source>
</evidence>
<dbReference type="EMBL" id="OK040790">
    <property type="protein sequence ID" value="UDL15961.1"/>
    <property type="molecule type" value="Genomic_DNA"/>
</dbReference>
<dbReference type="Pfam" id="PF18127">
    <property type="entry name" value="NAMPT_N"/>
    <property type="match status" value="1"/>
</dbReference>
<dbReference type="Proteomes" id="UP000827768">
    <property type="component" value="Segment"/>
</dbReference>
<reference evidence="11" key="1">
    <citation type="submission" date="2021-09" db="EMBL/GenBank/DDBJ databases">
        <authorList>
            <person name="Andersen S.H."/>
            <person name="Beall E.A."/>
            <person name="Cappelle B."/>
            <person name="Falteisek K.J."/>
            <person name="Fenske B.A."/>
            <person name="Gansluckner N.W."/>
            <person name="Gilbertson S.M."/>
            <person name="Krings K.J."/>
            <person name="Mobeck M."/>
            <person name="Odeku J.O."/>
            <person name="Poncelet M.E."/>
            <person name="Rohr J.R."/>
            <person name="Rolands L."/>
            <person name="Whipple C.D."/>
            <person name="Whipple E.M."/>
            <person name="Spring A.M."/>
            <person name="Klyczek K."/>
            <person name="Garlena R.A."/>
            <person name="Russell D.A."/>
            <person name="Pope W.H."/>
            <person name="Jacobs-Sera D."/>
            <person name="Hatfull G.F."/>
        </authorList>
    </citation>
    <scope>NUCLEOTIDE SEQUENCE</scope>
</reference>
<protein>
    <recommendedName>
        <fullName evidence="7">Nicotinamide phosphoribosyltransferase</fullName>
        <ecNumber evidence="6">2.4.2.12</ecNumber>
    </recommendedName>
</protein>
<keyword evidence="3" id="KW-0328">Glycosyltransferase</keyword>
<evidence type="ECO:0000256" key="4">
    <source>
        <dbReference type="ARBA" id="ARBA00022679"/>
    </source>
</evidence>
<dbReference type="InterPro" id="IPR036068">
    <property type="entry name" value="Nicotinate_pribotase-like_C"/>
</dbReference>
<keyword evidence="12" id="KW-1185">Reference proteome</keyword>
<dbReference type="PANTHER" id="PTHR43816">
    <property type="entry name" value="NICOTINAMIDE PHOSPHORIBOSYLTRANSFERASE"/>
    <property type="match status" value="1"/>
</dbReference>
<organism evidence="11 12">
    <name type="scientific">Microbacterium phage Pumpernickel</name>
    <dbReference type="NCBI Taxonomy" id="2885983"/>
    <lineage>
        <taxon>Viruses</taxon>
        <taxon>Duplodnaviria</taxon>
        <taxon>Heunggongvirae</taxon>
        <taxon>Uroviricota</taxon>
        <taxon>Caudoviricetes</taxon>
        <taxon>Pumpernickelvirus</taxon>
        <taxon>Pumpernickelvirus pumpernickel</taxon>
    </lineage>
</organism>
<dbReference type="InterPro" id="IPR041525">
    <property type="entry name" value="N/Namide_PRibTrfase"/>
</dbReference>
<proteinExistence type="inferred from homology"/>
<feature type="domain" description="Nicotinamide phosphoribosyltransferase N-terminal" evidence="10">
    <location>
        <begin position="12"/>
        <end position="65"/>
    </location>
</feature>
<dbReference type="PIRSF" id="PIRSF005943">
    <property type="entry name" value="NMPRT"/>
    <property type="match status" value="1"/>
</dbReference>
<evidence type="ECO:0000256" key="7">
    <source>
        <dbReference type="ARBA" id="ARBA00035036"/>
    </source>
</evidence>
<comment type="catalytic activity">
    <reaction evidence="8">
        <text>beta-nicotinamide D-ribonucleotide + diphosphate = 5-phospho-alpha-D-ribose 1-diphosphate + nicotinamide + H(+)</text>
        <dbReference type="Rhea" id="RHEA:16149"/>
        <dbReference type="ChEBI" id="CHEBI:14649"/>
        <dbReference type="ChEBI" id="CHEBI:15378"/>
        <dbReference type="ChEBI" id="CHEBI:17154"/>
        <dbReference type="ChEBI" id="CHEBI:33019"/>
        <dbReference type="ChEBI" id="CHEBI:58017"/>
        <dbReference type="EC" id="2.4.2.12"/>
    </reaction>
    <physiologicalReaction direction="right-to-left" evidence="8">
        <dbReference type="Rhea" id="RHEA:16151"/>
    </physiologicalReaction>
</comment>
<dbReference type="NCBIfam" id="NF006629">
    <property type="entry name" value="PRK09198.1"/>
    <property type="match status" value="1"/>
</dbReference>
<dbReference type="SUPFAM" id="SSF51690">
    <property type="entry name" value="Nicotinate/Quinolinate PRTase C-terminal domain-like"/>
    <property type="match status" value="1"/>
</dbReference>
<dbReference type="InterPro" id="IPR041529">
    <property type="entry name" value="DUF5598"/>
</dbReference>